<evidence type="ECO:0000256" key="2">
    <source>
        <dbReference type="SAM" id="Phobius"/>
    </source>
</evidence>
<name>A0A6G8KX45_9MICO</name>
<evidence type="ECO:0000256" key="1">
    <source>
        <dbReference type="SAM" id="MobiDB-lite"/>
    </source>
</evidence>
<feature type="compositionally biased region" description="Pro residues" evidence="1">
    <location>
        <begin position="354"/>
        <end position="363"/>
    </location>
</feature>
<evidence type="ECO:0000313" key="4">
    <source>
        <dbReference type="EMBL" id="QIN29384.1"/>
    </source>
</evidence>
<organism evidence="4 5">
    <name type="scientific">Brevibacterium luteolum</name>
    <dbReference type="NCBI Taxonomy" id="199591"/>
    <lineage>
        <taxon>Bacteria</taxon>
        <taxon>Bacillati</taxon>
        <taxon>Actinomycetota</taxon>
        <taxon>Actinomycetes</taxon>
        <taxon>Micrococcales</taxon>
        <taxon>Brevibacteriaceae</taxon>
        <taxon>Brevibacterium</taxon>
    </lineage>
</organism>
<gene>
    <name evidence="4" type="ORF">EW640_08920</name>
</gene>
<dbReference type="PROSITE" id="PS51257">
    <property type="entry name" value="PROKAR_LIPOPROTEIN"/>
    <property type="match status" value="1"/>
</dbReference>
<feature type="domain" description="LppM" evidence="3">
    <location>
        <begin position="30"/>
        <end position="203"/>
    </location>
</feature>
<feature type="compositionally biased region" description="Basic and acidic residues" evidence="1">
    <location>
        <begin position="364"/>
        <end position="385"/>
    </location>
</feature>
<evidence type="ECO:0000313" key="5">
    <source>
        <dbReference type="Proteomes" id="UP000501518"/>
    </source>
</evidence>
<sequence length="385" mass="40352">MTETRRRTTRPLAAVLLLVITFMLTGCIKLNGDLMVDKDLTVSGTIDLLIERTALDEMAGYEMDPYGPGATDPDSTIDEAIDDAREDSPPGMTVSKISEEDYIGARFTLDSVDPDRADTGAFWVQGMTITETDDEIQLSMPNFLVRNPSSGPSFAATRFMYDEATMRFTFPGRVVSAPGGEVKGKTVIYDLTSYDEGTITVAAKKSSFPWWILYIVGGVLLLAIIAGIIIAVVARRKRQRQAMPPGAGYSAPGYGAAAPGMPGPGGPAYAGPGHGPAGPPLGGPGYSGPSGSGRPPSAGPGVVPPQDQQMPPHGRPGPYGQPAPHPSGPPHSSGAPHPQPGHGPGQQGMQHPGPARPGPQPAPPDDHRRFAPPESRKRMDPPGAS</sequence>
<dbReference type="InterPro" id="IPR053807">
    <property type="entry name" value="LppM"/>
</dbReference>
<dbReference type="Proteomes" id="UP000501518">
    <property type="component" value="Chromosome"/>
</dbReference>
<dbReference type="Pfam" id="PF21946">
    <property type="entry name" value="LppM"/>
    <property type="match status" value="1"/>
</dbReference>
<proteinExistence type="predicted"/>
<feature type="compositionally biased region" description="Low complexity" evidence="1">
    <location>
        <begin position="292"/>
        <end position="301"/>
    </location>
</feature>
<dbReference type="RefSeq" id="WP_165883793.1">
    <property type="nucleotide sequence ID" value="NZ_CP035810.1"/>
</dbReference>
<feature type="transmembrane region" description="Helical" evidence="2">
    <location>
        <begin position="211"/>
        <end position="234"/>
    </location>
</feature>
<feature type="region of interest" description="Disordered" evidence="1">
    <location>
        <begin position="265"/>
        <end position="385"/>
    </location>
</feature>
<dbReference type="EMBL" id="CP035810">
    <property type="protein sequence ID" value="QIN29384.1"/>
    <property type="molecule type" value="Genomic_DNA"/>
</dbReference>
<dbReference type="KEGG" id="blut:EW640_08920"/>
<keyword evidence="2" id="KW-1133">Transmembrane helix</keyword>
<keyword evidence="2" id="KW-0472">Membrane</keyword>
<dbReference type="AlphaFoldDB" id="A0A6G8KX45"/>
<feature type="compositionally biased region" description="Pro residues" evidence="1">
    <location>
        <begin position="313"/>
        <end position="329"/>
    </location>
</feature>
<accession>A0A6G8KX45</accession>
<evidence type="ECO:0000259" key="3">
    <source>
        <dbReference type="Pfam" id="PF21946"/>
    </source>
</evidence>
<reference evidence="4 5" key="1">
    <citation type="submission" date="2019-02" db="EMBL/GenBank/DDBJ databases">
        <title>Complete Genome Sequence and Methylome Analysis of Brevibacterium luteolum NEB1784.</title>
        <authorList>
            <person name="Fomenkov A."/>
            <person name="Roberts R.J."/>
        </authorList>
    </citation>
    <scope>NUCLEOTIDE SEQUENCE [LARGE SCALE GENOMIC DNA]</scope>
    <source>
        <strain evidence="4 5">NEB1784</strain>
    </source>
</reference>
<feature type="compositionally biased region" description="Gly residues" evidence="1">
    <location>
        <begin position="266"/>
        <end position="276"/>
    </location>
</feature>
<feature type="transmembrane region" description="Helical" evidence="2">
    <location>
        <begin position="12"/>
        <end position="32"/>
    </location>
</feature>
<protein>
    <recommendedName>
        <fullName evidence="3">LppM domain-containing protein</fullName>
    </recommendedName>
</protein>
<keyword evidence="2" id="KW-0812">Transmembrane</keyword>